<feature type="transmembrane region" description="Helical" evidence="1">
    <location>
        <begin position="370"/>
        <end position="392"/>
    </location>
</feature>
<keyword evidence="1" id="KW-1133">Transmembrane helix</keyword>
<dbReference type="OrthoDB" id="9805022at2"/>
<dbReference type="PANTHER" id="PTHR30188:SF3">
    <property type="entry name" value="ABC TRANSPORTER PERMEASE"/>
    <property type="match status" value="1"/>
</dbReference>
<keyword evidence="1" id="KW-0472">Membrane</keyword>
<dbReference type="HOGENOM" id="CLU_045686_0_2_7"/>
<reference evidence="2 3" key="2">
    <citation type="submission" date="2013-04" db="EMBL/GenBank/DDBJ databases">
        <title>The Genome Sequence of Bilophila wadsworthia 3_1_6.</title>
        <authorList>
            <consortium name="The Broad Institute Genomics Platform"/>
            <person name="Earl A."/>
            <person name="Ward D."/>
            <person name="Feldgarden M."/>
            <person name="Gevers D."/>
            <person name="Sibley C."/>
            <person name="Strauss J."/>
            <person name="Allen-Vercoe E."/>
            <person name="Walker B."/>
            <person name="Young S."/>
            <person name="Zeng Q."/>
            <person name="Gargeya S."/>
            <person name="Fitzgerald M."/>
            <person name="Haas B."/>
            <person name="Abouelleil A."/>
            <person name="Allen A.W."/>
            <person name="Alvarado L."/>
            <person name="Arachchi H.M."/>
            <person name="Berlin A.M."/>
            <person name="Chapman S.B."/>
            <person name="Gainer-Dewar J."/>
            <person name="Goldberg J."/>
            <person name="Griggs A."/>
            <person name="Gujja S."/>
            <person name="Hansen M."/>
            <person name="Howarth C."/>
            <person name="Imamovic A."/>
            <person name="Ireland A."/>
            <person name="Larimer J."/>
            <person name="McCowan C."/>
            <person name="Murphy C."/>
            <person name="Pearson M."/>
            <person name="Poon T.W."/>
            <person name="Priest M."/>
            <person name="Roberts A."/>
            <person name="Saif S."/>
            <person name="Shea T."/>
            <person name="Sisk P."/>
            <person name="Sykes S."/>
            <person name="Wortman J."/>
            <person name="Nusbaum C."/>
            <person name="Birren B."/>
        </authorList>
    </citation>
    <scope>NUCLEOTIDE SEQUENCE [LARGE SCALE GENOMIC DNA]</scope>
    <source>
        <strain evidence="2 3">3_1_6</strain>
    </source>
</reference>
<dbReference type="STRING" id="563192.HMPREF0179_00797"/>
<evidence type="ECO:0000256" key="1">
    <source>
        <dbReference type="SAM" id="Phobius"/>
    </source>
</evidence>
<keyword evidence="3" id="KW-1185">Reference proteome</keyword>
<organism evidence="2 3">
    <name type="scientific">Bilophila wadsworthia (strain 3_1_6)</name>
    <dbReference type="NCBI Taxonomy" id="563192"/>
    <lineage>
        <taxon>Bacteria</taxon>
        <taxon>Pseudomonadati</taxon>
        <taxon>Thermodesulfobacteriota</taxon>
        <taxon>Desulfovibrionia</taxon>
        <taxon>Desulfovibrionales</taxon>
        <taxon>Desulfovibrionaceae</taxon>
        <taxon>Bilophila</taxon>
    </lineage>
</organism>
<dbReference type="GO" id="GO:0043190">
    <property type="term" value="C:ATP-binding cassette (ABC) transporter complex"/>
    <property type="evidence" value="ECO:0007669"/>
    <property type="project" value="InterPro"/>
</dbReference>
<reference evidence="2 3" key="1">
    <citation type="submission" date="2010-10" db="EMBL/GenBank/DDBJ databases">
        <authorList>
            <consortium name="The Broad Institute Genome Sequencing Platform"/>
            <person name="Ward D."/>
            <person name="Earl A."/>
            <person name="Feldgarden M."/>
            <person name="Young S.K."/>
            <person name="Gargeya S."/>
            <person name="Zeng Q."/>
            <person name="Alvarado L."/>
            <person name="Berlin A."/>
            <person name="Bochicchio J."/>
            <person name="Chapman S.B."/>
            <person name="Chen Z."/>
            <person name="Freedman E."/>
            <person name="Gellesch M."/>
            <person name="Goldberg J."/>
            <person name="Griggs A."/>
            <person name="Gujja S."/>
            <person name="Heilman E."/>
            <person name="Heiman D."/>
            <person name="Howarth C."/>
            <person name="Mehta T."/>
            <person name="Neiman D."/>
            <person name="Pearson M."/>
            <person name="Roberts A."/>
            <person name="Saif S."/>
            <person name="Shea T."/>
            <person name="Shenoy N."/>
            <person name="Sisk P."/>
            <person name="Stolte C."/>
            <person name="Sykes S."/>
            <person name="White J."/>
            <person name="Yandava C."/>
            <person name="Allen-Vercoe E."/>
            <person name="Sibley C."/>
            <person name="Ambrose C.E."/>
            <person name="Strauss J."/>
            <person name="Daigneault M."/>
            <person name="Haas B."/>
            <person name="Nusbaum C."/>
            <person name="Birren B."/>
        </authorList>
    </citation>
    <scope>NUCLEOTIDE SEQUENCE [LARGE SCALE GENOMIC DNA]</scope>
    <source>
        <strain evidence="2 3">3_1_6</strain>
    </source>
</reference>
<dbReference type="InterPro" id="IPR030802">
    <property type="entry name" value="Permease_MalE"/>
</dbReference>
<feature type="transmembrane region" description="Helical" evidence="1">
    <location>
        <begin position="330"/>
        <end position="350"/>
    </location>
</feature>
<dbReference type="GO" id="GO:0005548">
    <property type="term" value="F:phospholipid transporter activity"/>
    <property type="evidence" value="ECO:0007669"/>
    <property type="project" value="TreeGrafter"/>
</dbReference>
<dbReference type="EMBL" id="ADCP02000001">
    <property type="protein sequence ID" value="EFV45377.2"/>
    <property type="molecule type" value="Genomic_DNA"/>
</dbReference>
<dbReference type="PANTHER" id="PTHR30188">
    <property type="entry name" value="ABC TRANSPORTER PERMEASE PROTEIN-RELATED"/>
    <property type="match status" value="1"/>
</dbReference>
<dbReference type="eggNOG" id="COG0767">
    <property type="taxonomic scope" value="Bacteria"/>
</dbReference>
<gene>
    <name evidence="2" type="ORF">HMPREF0179_00797</name>
</gene>
<dbReference type="AlphaFoldDB" id="E5Y3N6"/>
<evidence type="ECO:0000313" key="3">
    <source>
        <dbReference type="Proteomes" id="UP000006034"/>
    </source>
</evidence>
<sequence length="393" mass="41955">MAAEPMTKSRASASLGGALRAESSEGVLRVIFSGEWKRDLLGPNFFTERDEALRETERLLKEARSVELLGEALGEWDSGVLVVTTRLVTLAKEHNIPLDDARLPEGIRNLTKLALAVPPNTAAQRKAQKTTFLERVGGFTLAVPRMACDIFDFIGELVLSAGRLFRGRSSCTPGNAWLAVQESGVDALPIVSLISLLVGLILAFVGVIQLKMFGAEIYVSSLVAVSMTRIMGAIMTGIILAGRTGASYAAVIGTMQVNEEIDALTTLGVAPSDYLIMPRVLALTAMTPLLVLYSDFMGIMGGFIVGVGILGLDPMEYYTFTQKGFNINNLWVGMVHGAVYGMLIAITGCYQGLRCGRNAEAVGKATTSAVVYSIVGIVLSTAVLTILCNILNI</sequence>
<proteinExistence type="predicted"/>
<dbReference type="Pfam" id="PF02405">
    <property type="entry name" value="MlaE"/>
    <property type="match status" value="1"/>
</dbReference>
<keyword evidence="1" id="KW-0812">Transmembrane</keyword>
<comment type="caution">
    <text evidence="2">The sequence shown here is derived from an EMBL/GenBank/DDBJ whole genome shotgun (WGS) entry which is preliminary data.</text>
</comment>
<evidence type="ECO:0000313" key="2">
    <source>
        <dbReference type="EMBL" id="EFV45377.2"/>
    </source>
</evidence>
<protein>
    <submittedName>
        <fullName evidence="2">ABC transporter permease</fullName>
    </submittedName>
</protein>
<feature type="transmembrane region" description="Helical" evidence="1">
    <location>
        <begin position="190"/>
        <end position="210"/>
    </location>
</feature>
<dbReference type="Proteomes" id="UP000006034">
    <property type="component" value="Unassembled WGS sequence"/>
</dbReference>
<name>E5Y3N6_BILW3</name>
<accession>E5Y3N6</accession>
<feature type="transmembrane region" description="Helical" evidence="1">
    <location>
        <begin position="217"/>
        <end position="241"/>
    </location>
</feature>
<feature type="transmembrane region" description="Helical" evidence="1">
    <location>
        <begin position="289"/>
        <end position="310"/>
    </location>
</feature>